<protein>
    <submittedName>
        <fullName evidence="1">Spore coat protein</fullName>
    </submittedName>
</protein>
<dbReference type="Pfam" id="PF10628">
    <property type="entry name" value="CotE"/>
    <property type="match status" value="1"/>
</dbReference>
<evidence type="ECO:0000313" key="1">
    <source>
        <dbReference type="EMBL" id="OUM89654.1"/>
    </source>
</evidence>
<organism evidence="1 2">
    <name type="scientific">Bacillus thermozeamaize</name>
    <dbReference type="NCBI Taxonomy" id="230954"/>
    <lineage>
        <taxon>Bacteria</taxon>
        <taxon>Bacillati</taxon>
        <taxon>Bacillota</taxon>
        <taxon>Bacilli</taxon>
        <taxon>Bacillales</taxon>
        <taxon>Bacillaceae</taxon>
        <taxon>Bacillus</taxon>
    </lineage>
</organism>
<proteinExistence type="predicted"/>
<evidence type="ECO:0000313" key="2">
    <source>
        <dbReference type="Proteomes" id="UP000196475"/>
    </source>
</evidence>
<name>A0A1Y3PRK6_9BACI</name>
<keyword evidence="1" id="KW-0167">Capsid protein</keyword>
<sequence>MSAATQRYHCREIFAKAICGKGRKFSQSTHTVSPLTPPVHILGAWVINHKYKAVKSGDFVEIVGSYDLNVWYACEKNTKTEVANETVSYVDHVPLSFMDGNMKDNDVQVLVTPTLEPNCIDAYLSPNGTNFVIEVEREFLVEIIGETKLSVLVCASDEDFVDKDFELDFMEEDLPNDLSDEEDEADLLL</sequence>
<reference evidence="2" key="1">
    <citation type="submission" date="2016-06" db="EMBL/GenBank/DDBJ databases">
        <authorList>
            <person name="Nascimento L."/>
            <person name="Pereira R.V."/>
            <person name="Martins L.F."/>
            <person name="Quaggio R.B."/>
            <person name="Silva A.M."/>
            <person name="Setubal J.C."/>
        </authorList>
    </citation>
    <scope>NUCLEOTIDE SEQUENCE [LARGE SCALE GENOMIC DNA]</scope>
</reference>
<dbReference type="EMBL" id="LZRT01000036">
    <property type="protein sequence ID" value="OUM89654.1"/>
    <property type="molecule type" value="Genomic_DNA"/>
</dbReference>
<dbReference type="Proteomes" id="UP000196475">
    <property type="component" value="Unassembled WGS sequence"/>
</dbReference>
<dbReference type="AlphaFoldDB" id="A0A1Y3PRK6"/>
<gene>
    <name evidence="1" type="ORF">BAA01_02485</name>
</gene>
<accession>A0A1Y3PRK6</accession>
<comment type="caution">
    <text evidence="1">The sequence shown here is derived from an EMBL/GenBank/DDBJ whole genome shotgun (WGS) entry which is preliminary data.</text>
</comment>
<keyword evidence="1" id="KW-0946">Virion</keyword>
<dbReference type="InterPro" id="IPR018901">
    <property type="entry name" value="Spore_coat_CotE"/>
</dbReference>